<dbReference type="OrthoDB" id="1263406at2"/>
<accession>A0A3P3W9I7</accession>
<gene>
    <name evidence="1" type="ORF">EG849_07640</name>
</gene>
<reference evidence="1 2" key="1">
    <citation type="submission" date="2018-11" db="EMBL/GenBank/DDBJ databases">
        <title>Flavobacterium sp. nov., YIM 102600 draft genome.</title>
        <authorList>
            <person name="Li G."/>
            <person name="Jiang Y."/>
        </authorList>
    </citation>
    <scope>NUCLEOTIDE SEQUENCE [LARGE SCALE GENOMIC DNA]</scope>
    <source>
        <strain evidence="1 2">YIM 102600</strain>
    </source>
</reference>
<name>A0A3P3W9I7_9FLAO</name>
<protein>
    <submittedName>
        <fullName evidence="1">Uncharacterized protein</fullName>
    </submittedName>
</protein>
<organism evidence="1 2">
    <name type="scientific">Flavobacterium macacae</name>
    <dbReference type="NCBI Taxonomy" id="2488993"/>
    <lineage>
        <taxon>Bacteria</taxon>
        <taxon>Pseudomonadati</taxon>
        <taxon>Bacteroidota</taxon>
        <taxon>Flavobacteriia</taxon>
        <taxon>Flavobacteriales</taxon>
        <taxon>Flavobacteriaceae</taxon>
        <taxon>Flavobacterium</taxon>
    </lineage>
</organism>
<proteinExistence type="predicted"/>
<evidence type="ECO:0000313" key="1">
    <source>
        <dbReference type="EMBL" id="RRJ91815.1"/>
    </source>
</evidence>
<dbReference type="EMBL" id="RQVR01000007">
    <property type="protein sequence ID" value="RRJ91815.1"/>
    <property type="molecule type" value="Genomic_DNA"/>
</dbReference>
<dbReference type="Proteomes" id="UP000271937">
    <property type="component" value="Unassembled WGS sequence"/>
</dbReference>
<keyword evidence="2" id="KW-1185">Reference proteome</keyword>
<comment type="caution">
    <text evidence="1">The sequence shown here is derived from an EMBL/GenBank/DDBJ whole genome shotgun (WGS) entry which is preliminary data.</text>
</comment>
<evidence type="ECO:0000313" key="2">
    <source>
        <dbReference type="Proteomes" id="UP000271937"/>
    </source>
</evidence>
<sequence>MGRLRYWLGNDLKIIWQNNFYNLPKFKEWWERAEYDMVYVQECEYEGTCGGDNPTPSPAGYKQ</sequence>
<dbReference type="AlphaFoldDB" id="A0A3P3W9I7"/>